<dbReference type="Gene3D" id="1.10.287.950">
    <property type="entry name" value="Methyl-accepting chemotaxis protein"/>
    <property type="match status" value="1"/>
</dbReference>
<evidence type="ECO:0000256" key="4">
    <source>
        <dbReference type="ARBA" id="ARBA00023224"/>
    </source>
</evidence>
<accession>A0ABT9C7A7</accession>
<dbReference type="SMART" id="SM00283">
    <property type="entry name" value="MA"/>
    <property type="match status" value="1"/>
</dbReference>
<dbReference type="PANTHER" id="PTHR32089">
    <property type="entry name" value="METHYL-ACCEPTING CHEMOTAXIS PROTEIN MCPB"/>
    <property type="match status" value="1"/>
</dbReference>
<dbReference type="Pfam" id="PF00672">
    <property type="entry name" value="HAMP"/>
    <property type="match status" value="1"/>
</dbReference>
<feature type="domain" description="Methyl-accepting transducer" evidence="8">
    <location>
        <begin position="280"/>
        <end position="516"/>
    </location>
</feature>
<dbReference type="Gene3D" id="6.10.340.10">
    <property type="match status" value="1"/>
</dbReference>
<sequence length="566" mass="61164">MKMTIRKKLFGGFGLILAFLIAVSTVGLLKMEVLGSNTRSINDKWMPSVTLLGSLNGDISDLERLALNIIVETNESTVKQLEGEFAATQKKTADELKQYENMITTDEEKQLYQKFTSNYNLFLAKIPAVITAGKDNDFDGASKLHQESYQMWTNANNTIMELIELDNTLSKEKSAVAVQSYLDGKTLLLILGIAATIIGLVIAYLISQSISKPVIRLSRSASRIADGDLTEEDIMFKNRDEIAQLAQTFNTMKANLRSLIQTVSDTTSEVVASSEELTAGAEQNSAASRQITVVVQEVAEGTSEQARLVNKSSQSMEEMSVGADQIAIRAQNVSASAQEAYSKSAEGNRMIQEAVQQMDSIHRSVVSMEELMNGLGERSGEIGHIIEAITAIATQTNLLALNAAIEAARAAEHGRGFAVVAGEVGKLAEQSSKSAQQITELVTLIQKDTQNALEAVNRNGREIETGLHSVQQAGLSFEDILESVDKVASEIEEVSAGSQQMSASTDEIVANFKEIAAIAEMAADGTENVSAATEEQLASMEEIASSAMGLSRMAEELQQQIGRFKV</sequence>
<keyword evidence="11" id="KW-1185">Reference proteome</keyword>
<dbReference type="EMBL" id="JAUQTB010000001">
    <property type="protein sequence ID" value="MDO7905149.1"/>
    <property type="molecule type" value="Genomic_DNA"/>
</dbReference>
<evidence type="ECO:0000256" key="5">
    <source>
        <dbReference type="ARBA" id="ARBA00029447"/>
    </source>
</evidence>
<dbReference type="PROSITE" id="PS50885">
    <property type="entry name" value="HAMP"/>
    <property type="match status" value="1"/>
</dbReference>
<evidence type="ECO:0000313" key="11">
    <source>
        <dbReference type="Proteomes" id="UP001240171"/>
    </source>
</evidence>
<name>A0ABT9C7A7_9BACL</name>
<comment type="subcellular location">
    <subcellularLocation>
        <location evidence="1">Cell membrane</location>
    </subcellularLocation>
</comment>
<feature type="domain" description="HAMP" evidence="9">
    <location>
        <begin position="208"/>
        <end position="261"/>
    </location>
</feature>
<dbReference type="CDD" id="cd06225">
    <property type="entry name" value="HAMP"/>
    <property type="match status" value="1"/>
</dbReference>
<dbReference type="CDD" id="cd11386">
    <property type="entry name" value="MCP_signal"/>
    <property type="match status" value="1"/>
</dbReference>
<protein>
    <submittedName>
        <fullName evidence="10">HAMP domain-containing methyl-accepting chemotaxis protein</fullName>
    </submittedName>
</protein>
<evidence type="ECO:0000313" key="10">
    <source>
        <dbReference type="EMBL" id="MDO7905149.1"/>
    </source>
</evidence>
<dbReference type="RefSeq" id="WP_305022332.1">
    <property type="nucleotide sequence ID" value="NZ_JAUQTB010000001.1"/>
</dbReference>
<evidence type="ECO:0000256" key="2">
    <source>
        <dbReference type="ARBA" id="ARBA00022475"/>
    </source>
</evidence>
<evidence type="ECO:0000256" key="1">
    <source>
        <dbReference type="ARBA" id="ARBA00004236"/>
    </source>
</evidence>
<dbReference type="InterPro" id="IPR024478">
    <property type="entry name" value="HlyB_4HB_MCP"/>
</dbReference>
<keyword evidence="7" id="KW-0812">Transmembrane</keyword>
<reference evidence="10 11" key="1">
    <citation type="submission" date="2023-07" db="EMBL/GenBank/DDBJ databases">
        <title>Paenibacillus sp. JX-17 nov. isolated from soil.</title>
        <authorList>
            <person name="Wan Y."/>
            <person name="Liu B."/>
        </authorList>
    </citation>
    <scope>NUCLEOTIDE SEQUENCE [LARGE SCALE GENOMIC DNA]</scope>
    <source>
        <strain evidence="10 11">JX-17</strain>
    </source>
</reference>
<proteinExistence type="inferred from homology"/>
<keyword evidence="7" id="KW-1133">Transmembrane helix</keyword>
<dbReference type="Proteomes" id="UP001240171">
    <property type="component" value="Unassembled WGS sequence"/>
</dbReference>
<gene>
    <name evidence="10" type="ORF">Q5741_01815</name>
</gene>
<organism evidence="10 11">
    <name type="scientific">Paenibacillus lacisoli</name>
    <dbReference type="NCBI Taxonomy" id="3064525"/>
    <lineage>
        <taxon>Bacteria</taxon>
        <taxon>Bacillati</taxon>
        <taxon>Bacillota</taxon>
        <taxon>Bacilli</taxon>
        <taxon>Bacillales</taxon>
        <taxon>Paenibacillaceae</taxon>
        <taxon>Paenibacillus</taxon>
    </lineage>
</organism>
<evidence type="ECO:0000259" key="8">
    <source>
        <dbReference type="PROSITE" id="PS50111"/>
    </source>
</evidence>
<evidence type="ECO:0000256" key="7">
    <source>
        <dbReference type="SAM" id="Phobius"/>
    </source>
</evidence>
<keyword evidence="3 7" id="KW-0472">Membrane</keyword>
<dbReference type="SMART" id="SM00304">
    <property type="entry name" value="HAMP"/>
    <property type="match status" value="1"/>
</dbReference>
<dbReference type="InterPro" id="IPR047347">
    <property type="entry name" value="YvaQ-like_sensor"/>
</dbReference>
<keyword evidence="4 6" id="KW-0807">Transducer</keyword>
<evidence type="ECO:0000256" key="6">
    <source>
        <dbReference type="PROSITE-ProRule" id="PRU00284"/>
    </source>
</evidence>
<dbReference type="InterPro" id="IPR003660">
    <property type="entry name" value="HAMP_dom"/>
</dbReference>
<dbReference type="Pfam" id="PF00015">
    <property type="entry name" value="MCPsignal"/>
    <property type="match status" value="1"/>
</dbReference>
<evidence type="ECO:0000256" key="3">
    <source>
        <dbReference type="ARBA" id="ARBA00023136"/>
    </source>
</evidence>
<dbReference type="CDD" id="cd19411">
    <property type="entry name" value="MCP2201-like_sensor"/>
    <property type="match status" value="1"/>
</dbReference>
<dbReference type="SUPFAM" id="SSF58104">
    <property type="entry name" value="Methyl-accepting chemotaxis protein (MCP) signaling domain"/>
    <property type="match status" value="1"/>
</dbReference>
<dbReference type="Pfam" id="PF12729">
    <property type="entry name" value="4HB_MCP_1"/>
    <property type="match status" value="1"/>
</dbReference>
<comment type="similarity">
    <text evidence="5">Belongs to the methyl-accepting chemotaxis (MCP) protein family.</text>
</comment>
<keyword evidence="2" id="KW-1003">Cell membrane</keyword>
<evidence type="ECO:0000259" key="9">
    <source>
        <dbReference type="PROSITE" id="PS50885"/>
    </source>
</evidence>
<dbReference type="PANTHER" id="PTHR32089:SF112">
    <property type="entry name" value="LYSOZYME-LIKE PROTEIN-RELATED"/>
    <property type="match status" value="1"/>
</dbReference>
<dbReference type="InterPro" id="IPR004089">
    <property type="entry name" value="MCPsignal_dom"/>
</dbReference>
<feature type="transmembrane region" description="Helical" evidence="7">
    <location>
        <begin position="187"/>
        <end position="206"/>
    </location>
</feature>
<comment type="caution">
    <text evidence="10">The sequence shown here is derived from an EMBL/GenBank/DDBJ whole genome shotgun (WGS) entry which is preliminary data.</text>
</comment>
<dbReference type="PROSITE" id="PS50111">
    <property type="entry name" value="CHEMOTAXIS_TRANSDUC_2"/>
    <property type="match status" value="1"/>
</dbReference>